<feature type="binding site" evidence="9">
    <location>
        <begin position="11"/>
        <end position="17"/>
    </location>
    <ligand>
        <name>NADP(+)</name>
        <dbReference type="ChEBI" id="CHEBI:58349"/>
    </ligand>
</feature>
<feature type="site" description="Important for catalytic activity" evidence="9">
    <location>
        <position position="108"/>
    </location>
</feature>
<dbReference type="GO" id="GO:0070401">
    <property type="term" value="F:NADP+ binding"/>
    <property type="evidence" value="ECO:0007669"/>
    <property type="project" value="UniProtKB-UniRule"/>
</dbReference>
<sequence length="351" mass="39714">MLKDSLIYVAGHRGLTGSAIVQNLKSKGYTNLLYKSHAELDLTNQEAVAEFFASQKPEFVFLAAARVGSIMANATYRAEFIYENLMMQNNVIHQAYLNGVKKLLFLGTTCIYPKNAPHPLKEEYLLTSELEFTNEPYAIAKIAGLKMCEAYNLQYGTNFISVMPTGIYGHNDNFHLENCHVLPALMRKIHLAKLLKEKNTPALLKDIGAKDMSEAREFLERFGIDENGIRLWGSGVARREFLHSSDVANACVFVMENVNFKDLCGDGEVKNTHINIGYGEDFSIKELALMMFKILGFDGKLYFDTSKPDGTLRKLPDCSKLNALGWKYKITLEEGIKLMYAWYLKNDVKRK</sequence>
<comment type="similarity">
    <text evidence="2 9">Belongs to the NAD(P)-dependent epimerase/dehydratase family. Fucose synthase subfamily.</text>
</comment>
<dbReference type="Pfam" id="PF01370">
    <property type="entry name" value="Epimerase"/>
    <property type="match status" value="1"/>
</dbReference>
<dbReference type="EMBL" id="AACABH010000079">
    <property type="protein sequence ID" value="EAJ7105515.1"/>
    <property type="molecule type" value="Genomic_DNA"/>
</dbReference>
<evidence type="ECO:0000256" key="5">
    <source>
        <dbReference type="ARBA" id="ARBA00023002"/>
    </source>
</evidence>
<evidence type="ECO:0000256" key="9">
    <source>
        <dbReference type="HAMAP-Rule" id="MF_00956"/>
    </source>
</evidence>
<comment type="caution">
    <text evidence="9">Lacks conserved residue(s) required for the propagation of feature annotation.</text>
</comment>
<feature type="binding site" evidence="9">
    <location>
        <position position="309"/>
    </location>
    <ligand>
        <name>substrate</name>
    </ligand>
</feature>
<feature type="binding site" evidence="9">
    <location>
        <position position="188"/>
    </location>
    <ligand>
        <name>substrate</name>
    </ligand>
</feature>
<keyword evidence="6 9" id="KW-0413">Isomerase</keyword>
<evidence type="ECO:0000256" key="4">
    <source>
        <dbReference type="ARBA" id="ARBA00022857"/>
    </source>
</evidence>
<dbReference type="GO" id="GO:0016853">
    <property type="term" value="F:isomerase activity"/>
    <property type="evidence" value="ECO:0007669"/>
    <property type="project" value="UniProtKB-KW"/>
</dbReference>
<dbReference type="Gene3D" id="3.90.25.10">
    <property type="entry name" value="UDP-galactose 4-epimerase, domain 1"/>
    <property type="match status" value="1"/>
</dbReference>
<dbReference type="GO" id="GO:0042351">
    <property type="term" value="P:'de novo' GDP-L-fucose biosynthetic process"/>
    <property type="evidence" value="ECO:0007669"/>
    <property type="project" value="UniProtKB-UniRule"/>
</dbReference>
<feature type="binding site" evidence="9">
    <location>
        <position position="232"/>
    </location>
    <ligand>
        <name>substrate</name>
    </ligand>
</feature>
<reference evidence="11" key="1">
    <citation type="submission" date="2018-05" db="EMBL/GenBank/DDBJ databases">
        <authorList>
            <consortium name="PulseNet: The National Subtyping Network for Foodborne Disease Surveillance"/>
            <person name="Tarr C.L."/>
            <person name="Trees E."/>
            <person name="Katz L.S."/>
            <person name="Carleton-Romer H.A."/>
            <person name="Stroika S."/>
            <person name="Kucerova Z."/>
            <person name="Roache K.F."/>
            <person name="Sabol A.L."/>
            <person name="Besser J."/>
            <person name="Gerner-Smidt P."/>
        </authorList>
    </citation>
    <scope>NUCLEOTIDE SEQUENCE</scope>
    <source>
        <strain evidence="11">D2813</strain>
    </source>
</reference>
<feature type="site" description="Important for catalytic activity" evidence="9">
    <location>
        <position position="110"/>
    </location>
</feature>
<dbReference type="PANTHER" id="PTHR43238:SF1">
    <property type="entry name" value="GDP-L-FUCOSE SYNTHASE"/>
    <property type="match status" value="1"/>
</dbReference>
<dbReference type="InterPro" id="IPR036291">
    <property type="entry name" value="NAD(P)-bd_dom_sf"/>
</dbReference>
<proteinExistence type="inferred from homology"/>
<evidence type="ECO:0000259" key="10">
    <source>
        <dbReference type="Pfam" id="PF01370"/>
    </source>
</evidence>
<evidence type="ECO:0000256" key="1">
    <source>
        <dbReference type="ARBA" id="ARBA00004883"/>
    </source>
</evidence>
<organism evidence="11">
    <name type="scientific">Campylobacter upsaliensis</name>
    <dbReference type="NCBI Taxonomy" id="28080"/>
    <lineage>
        <taxon>Bacteria</taxon>
        <taxon>Pseudomonadati</taxon>
        <taxon>Campylobacterota</taxon>
        <taxon>Epsilonproteobacteria</taxon>
        <taxon>Campylobacterales</taxon>
        <taxon>Campylobacteraceae</taxon>
        <taxon>Campylobacter</taxon>
    </lineage>
</organism>
<evidence type="ECO:0000256" key="8">
    <source>
        <dbReference type="ARBA" id="ARBA00051935"/>
    </source>
</evidence>
<keyword evidence="5 9" id="KW-0560">Oxidoreductase</keyword>
<dbReference type="AlphaFoldDB" id="A0A5L4PMU4"/>
<feature type="binding site" evidence="9">
    <location>
        <position position="239"/>
    </location>
    <ligand>
        <name>substrate</name>
    </ligand>
</feature>
<evidence type="ECO:0000256" key="7">
    <source>
        <dbReference type="ARBA" id="ARBA00023268"/>
    </source>
</evidence>
<gene>
    <name evidence="9" type="primary">fcl</name>
    <name evidence="11" type="ORF">YZ54_08485</name>
</gene>
<dbReference type="InterPro" id="IPR028614">
    <property type="entry name" value="GDP_fucose/colitose_synth"/>
</dbReference>
<dbReference type="CDD" id="cd05239">
    <property type="entry name" value="GDP_FS_SDR_e"/>
    <property type="match status" value="1"/>
</dbReference>
<dbReference type="HAMAP" id="MF_00956">
    <property type="entry name" value="GDP_fucose_synth"/>
    <property type="match status" value="1"/>
</dbReference>
<name>A0A5L4PMU4_CAMUP</name>
<evidence type="ECO:0000256" key="3">
    <source>
        <dbReference type="ARBA" id="ARBA00012371"/>
    </source>
</evidence>
<dbReference type="GO" id="GO:0050577">
    <property type="term" value="F:GDP-L-fucose synthase activity"/>
    <property type="evidence" value="ECO:0007669"/>
    <property type="project" value="UniProtKB-UniRule"/>
</dbReference>
<evidence type="ECO:0000256" key="6">
    <source>
        <dbReference type="ARBA" id="ARBA00023235"/>
    </source>
</evidence>
<accession>A0A5L4PMU4</accession>
<dbReference type="PANTHER" id="PTHR43238">
    <property type="entry name" value="GDP-L-FUCOSE SYNTHASE"/>
    <property type="match status" value="1"/>
</dbReference>
<dbReference type="InterPro" id="IPR001509">
    <property type="entry name" value="Epimerase_deHydtase"/>
</dbReference>
<comment type="function">
    <text evidence="9">Catalyzes the two-step NADP-dependent conversion of GDP-4-dehydro-6-deoxy-D-mannose to GDP-fucose, involving an epimerase and a reductase reaction.</text>
</comment>
<comment type="caution">
    <text evidence="11">The sequence shown here is derived from an EMBL/GenBank/DDBJ whole genome shotgun (WGS) entry which is preliminary data.</text>
</comment>
<comment type="catalytic activity">
    <reaction evidence="8 9">
        <text>GDP-beta-L-fucose + NADP(+) = GDP-4-dehydro-alpha-D-rhamnose + NADPH + H(+)</text>
        <dbReference type="Rhea" id="RHEA:18885"/>
        <dbReference type="ChEBI" id="CHEBI:15378"/>
        <dbReference type="ChEBI" id="CHEBI:57273"/>
        <dbReference type="ChEBI" id="CHEBI:57783"/>
        <dbReference type="ChEBI" id="CHEBI:57964"/>
        <dbReference type="ChEBI" id="CHEBI:58349"/>
        <dbReference type="EC" id="1.1.1.271"/>
    </reaction>
</comment>
<feature type="binding site" evidence="9">
    <location>
        <position position="180"/>
    </location>
    <ligand>
        <name>NADP(+)</name>
        <dbReference type="ChEBI" id="CHEBI:58349"/>
    </ligand>
</feature>
<dbReference type="SUPFAM" id="SSF51735">
    <property type="entry name" value="NAD(P)-binding Rossmann-fold domains"/>
    <property type="match status" value="1"/>
</dbReference>
<dbReference type="FunFam" id="3.40.50.720:FF:000101">
    <property type="entry name" value="GDP-L-fucose synthase"/>
    <property type="match status" value="1"/>
</dbReference>
<feature type="active site" description="Proton donor/acceptor" evidence="9">
    <location>
        <position position="137"/>
    </location>
</feature>
<evidence type="ECO:0000256" key="2">
    <source>
        <dbReference type="ARBA" id="ARBA00005959"/>
    </source>
</evidence>
<keyword evidence="4 9" id="KW-0521">NADP</keyword>
<comment type="pathway">
    <text evidence="1 9">Nucleotide-sugar biosynthesis; GDP-L-fucose biosynthesis via de novo pathway; GDP-L-fucose from GDP-alpha-D-mannose: step 2/2.</text>
</comment>
<keyword evidence="7 9" id="KW-0511">Multifunctional enzyme</keyword>
<feature type="binding site" evidence="9">
    <location>
        <begin position="106"/>
        <end position="109"/>
    </location>
    <ligand>
        <name>NADP(+)</name>
        <dbReference type="ChEBI" id="CHEBI:58349"/>
    </ligand>
</feature>
<dbReference type="UniPathway" id="UPA00128">
    <property type="reaction ID" value="UER00191"/>
</dbReference>
<protein>
    <recommendedName>
        <fullName evidence="3 9">GDP-L-fucose synthase</fullName>
        <ecNumber evidence="3 9">1.1.1.271</ecNumber>
    </recommendedName>
    <alternativeName>
        <fullName evidence="9">GDP-4-keto-6-deoxy-D-mannose-3,5-epimerase-4-reductase</fullName>
    </alternativeName>
</protein>
<dbReference type="Gene3D" id="3.40.50.720">
    <property type="entry name" value="NAD(P)-binding Rossmann-like Domain"/>
    <property type="match status" value="1"/>
</dbReference>
<dbReference type="EC" id="1.1.1.271" evidence="3 9"/>
<feature type="domain" description="NAD-dependent epimerase/dehydratase" evidence="10">
    <location>
        <begin position="7"/>
        <end position="262"/>
    </location>
</feature>
<feature type="binding site" evidence="9">
    <location>
        <position position="141"/>
    </location>
    <ligand>
        <name>NADP(+)</name>
        <dbReference type="ChEBI" id="CHEBI:58349"/>
    </ligand>
</feature>
<evidence type="ECO:0000313" key="11">
    <source>
        <dbReference type="EMBL" id="EAJ7105515.1"/>
    </source>
</evidence>